<dbReference type="EMBL" id="RHIB01000005">
    <property type="protein sequence ID" value="RNA66062.1"/>
    <property type="molecule type" value="Genomic_DNA"/>
</dbReference>
<comment type="similarity">
    <text evidence="1">Belongs to the UPF0213 family.</text>
</comment>
<dbReference type="AlphaFoldDB" id="A0A3M7TKQ7"/>
<evidence type="ECO:0000256" key="1">
    <source>
        <dbReference type="ARBA" id="ARBA00007435"/>
    </source>
</evidence>
<feature type="domain" description="GIY-YIG" evidence="2">
    <location>
        <begin position="4"/>
        <end position="79"/>
    </location>
</feature>
<dbReference type="Pfam" id="PF01541">
    <property type="entry name" value="GIY-YIG"/>
    <property type="match status" value="1"/>
</dbReference>
<dbReference type="Proteomes" id="UP000278746">
    <property type="component" value="Unassembled WGS sequence"/>
</dbReference>
<dbReference type="RefSeq" id="WP_122902012.1">
    <property type="nucleotide sequence ID" value="NZ_RHIB01000005.1"/>
</dbReference>
<accession>A0A3M7TKQ7</accession>
<evidence type="ECO:0000313" key="3">
    <source>
        <dbReference type="EMBL" id="RNA66062.1"/>
    </source>
</evidence>
<proteinExistence type="inferred from homology"/>
<gene>
    <name evidence="3" type="ORF">EBO34_20145</name>
</gene>
<comment type="caution">
    <text evidence="3">The sequence shown here is derived from an EMBL/GenBank/DDBJ whole genome shotgun (WGS) entry which is preliminary data.</text>
</comment>
<dbReference type="SUPFAM" id="SSF82771">
    <property type="entry name" value="GIY-YIG endonuclease"/>
    <property type="match status" value="1"/>
</dbReference>
<organism evidence="3 4">
    <name type="scientific">Alteribacter keqinensis</name>
    <dbReference type="NCBI Taxonomy" id="2483800"/>
    <lineage>
        <taxon>Bacteria</taxon>
        <taxon>Bacillati</taxon>
        <taxon>Bacillota</taxon>
        <taxon>Bacilli</taxon>
        <taxon>Bacillales</taxon>
        <taxon>Bacillaceae</taxon>
        <taxon>Alteribacter</taxon>
    </lineage>
</organism>
<protein>
    <submittedName>
        <fullName evidence="3">GIY-YIG nuclease family protein</fullName>
    </submittedName>
</protein>
<evidence type="ECO:0000313" key="4">
    <source>
        <dbReference type="Proteomes" id="UP000278746"/>
    </source>
</evidence>
<dbReference type="OrthoDB" id="9807770at2"/>
<dbReference type="InterPro" id="IPR050190">
    <property type="entry name" value="UPF0213_domain"/>
</dbReference>
<dbReference type="PROSITE" id="PS50164">
    <property type="entry name" value="GIY_YIG"/>
    <property type="match status" value="1"/>
</dbReference>
<keyword evidence="4" id="KW-1185">Reference proteome</keyword>
<dbReference type="InterPro" id="IPR000305">
    <property type="entry name" value="GIY-YIG_endonuc"/>
</dbReference>
<dbReference type="CDD" id="cd10456">
    <property type="entry name" value="GIY-YIG_UPF0213"/>
    <property type="match status" value="1"/>
</dbReference>
<dbReference type="Gene3D" id="3.40.1440.10">
    <property type="entry name" value="GIY-YIG endonuclease"/>
    <property type="match status" value="1"/>
</dbReference>
<dbReference type="InterPro" id="IPR035901">
    <property type="entry name" value="GIY-YIG_endonuc_sf"/>
</dbReference>
<name>A0A3M7TKQ7_9BACI</name>
<reference evidence="3 4" key="1">
    <citation type="submission" date="2018-10" db="EMBL/GenBank/DDBJ databases">
        <title>Bacillus Keqinensis sp. nov., a moderately halophilic bacterium isolated from a saline-alkaline lake.</title>
        <authorList>
            <person name="Wang H."/>
        </authorList>
    </citation>
    <scope>NUCLEOTIDE SEQUENCE [LARGE SCALE GENOMIC DNA]</scope>
    <source>
        <strain evidence="3 4">KQ-3</strain>
    </source>
</reference>
<sequence length="91" mass="10331">MNHGSHYVYILECNDGTYYTGYTTNVEKRLQAHASGLGAKYTRGRAPLEVVYEELFLSKGEALKAEYRIKQLSKAQKRALILKKGCFGKRV</sequence>
<dbReference type="PANTHER" id="PTHR34477:SF1">
    <property type="entry name" value="UPF0213 PROTEIN YHBQ"/>
    <property type="match status" value="1"/>
</dbReference>
<dbReference type="PANTHER" id="PTHR34477">
    <property type="entry name" value="UPF0213 PROTEIN YHBQ"/>
    <property type="match status" value="1"/>
</dbReference>
<evidence type="ECO:0000259" key="2">
    <source>
        <dbReference type="PROSITE" id="PS50164"/>
    </source>
</evidence>